<evidence type="ECO:0000313" key="2">
    <source>
        <dbReference type="EMBL" id="KAJ9568405.1"/>
    </source>
</evidence>
<name>A0AA38U8B4_9ASTR</name>
<reference evidence="2" key="1">
    <citation type="submission" date="2023-03" db="EMBL/GenBank/DDBJ databases">
        <title>Chromosome-scale reference genome and RAD-based genetic map of yellow starthistle (Centaurea solstitialis) reveal putative structural variation and QTLs associated with invader traits.</title>
        <authorList>
            <person name="Reatini B."/>
            <person name="Cang F.A."/>
            <person name="Jiang Q."/>
            <person name="Mckibben M.T.W."/>
            <person name="Barker M.S."/>
            <person name="Rieseberg L.H."/>
            <person name="Dlugosch K.M."/>
        </authorList>
    </citation>
    <scope>NUCLEOTIDE SEQUENCE</scope>
    <source>
        <strain evidence="2">CAN-66</strain>
        <tissue evidence="2">Leaf</tissue>
    </source>
</reference>
<dbReference type="Proteomes" id="UP001172457">
    <property type="component" value="Chromosome 1"/>
</dbReference>
<comment type="caution">
    <text evidence="2">The sequence shown here is derived from an EMBL/GenBank/DDBJ whole genome shotgun (WGS) entry which is preliminary data.</text>
</comment>
<keyword evidence="1" id="KW-1133">Transmembrane helix</keyword>
<protein>
    <submittedName>
        <fullName evidence="2">Uncharacterized protein</fullName>
    </submittedName>
</protein>
<keyword evidence="1" id="KW-0812">Transmembrane</keyword>
<gene>
    <name evidence="2" type="ORF">OSB04_004371</name>
</gene>
<feature type="transmembrane region" description="Helical" evidence="1">
    <location>
        <begin position="34"/>
        <end position="56"/>
    </location>
</feature>
<proteinExistence type="predicted"/>
<sequence>MVVVRDCCFAIWALAESQVRDFCAFNMLQRYLKIYLGTKFIIFCNSLTVGALHSYIPYSFGSAAWFALNLFRVLSKSSESQGDKNSNLGRIDSWSSRSDHGQHDSLLHSKDLVEYVSNIALLLCFSIFADTTAAHSFRGCERQRTLILGRIPMALVLGLVLHLNGEGLWSGLMSGGVMQCILLTLVTCLTNWENQVLNSAHKFVIVLKPRYPIN</sequence>
<feature type="transmembrane region" description="Helical" evidence="1">
    <location>
        <begin position="145"/>
        <end position="163"/>
    </location>
</feature>
<dbReference type="EMBL" id="JARYMX010000001">
    <property type="protein sequence ID" value="KAJ9568405.1"/>
    <property type="molecule type" value="Genomic_DNA"/>
</dbReference>
<evidence type="ECO:0000256" key="1">
    <source>
        <dbReference type="SAM" id="Phobius"/>
    </source>
</evidence>
<keyword evidence="1" id="KW-0472">Membrane</keyword>
<dbReference type="AlphaFoldDB" id="A0AA38U8B4"/>
<feature type="transmembrane region" description="Helical" evidence="1">
    <location>
        <begin position="169"/>
        <end position="192"/>
    </location>
</feature>
<keyword evidence="3" id="KW-1185">Reference proteome</keyword>
<evidence type="ECO:0000313" key="3">
    <source>
        <dbReference type="Proteomes" id="UP001172457"/>
    </source>
</evidence>
<organism evidence="2 3">
    <name type="scientific">Centaurea solstitialis</name>
    <name type="common">yellow star-thistle</name>
    <dbReference type="NCBI Taxonomy" id="347529"/>
    <lineage>
        <taxon>Eukaryota</taxon>
        <taxon>Viridiplantae</taxon>
        <taxon>Streptophyta</taxon>
        <taxon>Embryophyta</taxon>
        <taxon>Tracheophyta</taxon>
        <taxon>Spermatophyta</taxon>
        <taxon>Magnoliopsida</taxon>
        <taxon>eudicotyledons</taxon>
        <taxon>Gunneridae</taxon>
        <taxon>Pentapetalae</taxon>
        <taxon>asterids</taxon>
        <taxon>campanulids</taxon>
        <taxon>Asterales</taxon>
        <taxon>Asteraceae</taxon>
        <taxon>Carduoideae</taxon>
        <taxon>Cardueae</taxon>
        <taxon>Centaureinae</taxon>
        <taxon>Centaurea</taxon>
    </lineage>
</organism>
<accession>A0AA38U8B4</accession>
<feature type="transmembrane region" description="Helical" evidence="1">
    <location>
        <begin position="115"/>
        <end position="133"/>
    </location>
</feature>